<comment type="subcellular location">
    <subcellularLocation>
        <location evidence="1">Cell membrane</location>
        <topology evidence="1">Multi-pass membrane protein</topology>
    </subcellularLocation>
</comment>
<feature type="transmembrane region" description="Helical" evidence="6">
    <location>
        <begin position="222"/>
        <end position="241"/>
    </location>
</feature>
<keyword evidence="5 6" id="KW-0472">Membrane</keyword>
<evidence type="ECO:0000256" key="6">
    <source>
        <dbReference type="SAM" id="Phobius"/>
    </source>
</evidence>
<evidence type="ECO:0000313" key="9">
    <source>
        <dbReference type="Proteomes" id="UP000254537"/>
    </source>
</evidence>
<feature type="transmembrane region" description="Helical" evidence="6">
    <location>
        <begin position="614"/>
        <end position="633"/>
    </location>
</feature>
<keyword evidence="2" id="KW-1003">Cell membrane</keyword>
<feature type="transmembrane region" description="Helical" evidence="6">
    <location>
        <begin position="317"/>
        <end position="336"/>
    </location>
</feature>
<proteinExistence type="predicted"/>
<evidence type="ECO:0000256" key="4">
    <source>
        <dbReference type="ARBA" id="ARBA00022989"/>
    </source>
</evidence>
<dbReference type="Pfam" id="PF03176">
    <property type="entry name" value="MMPL"/>
    <property type="match status" value="1"/>
</dbReference>
<evidence type="ECO:0000256" key="3">
    <source>
        <dbReference type="ARBA" id="ARBA00022692"/>
    </source>
</evidence>
<dbReference type="EMBL" id="CP031337">
    <property type="protein sequence ID" value="AXK40821.1"/>
    <property type="molecule type" value="Genomic_DNA"/>
</dbReference>
<feature type="transmembrane region" description="Helical" evidence="6">
    <location>
        <begin position="392"/>
        <end position="409"/>
    </location>
</feature>
<dbReference type="OrthoDB" id="9780358at2"/>
<evidence type="ECO:0000256" key="5">
    <source>
        <dbReference type="ARBA" id="ARBA00023136"/>
    </source>
</evidence>
<dbReference type="Gene3D" id="1.20.1640.10">
    <property type="entry name" value="Multidrug efflux transporter AcrB transmembrane domain"/>
    <property type="match status" value="2"/>
</dbReference>
<evidence type="ECO:0000259" key="7">
    <source>
        <dbReference type="Pfam" id="PF03176"/>
    </source>
</evidence>
<feature type="transmembrane region" description="Helical" evidence="6">
    <location>
        <begin position="666"/>
        <end position="688"/>
    </location>
</feature>
<gene>
    <name evidence="8" type="ORF">DWG20_05465</name>
</gene>
<evidence type="ECO:0000313" key="8">
    <source>
        <dbReference type="EMBL" id="AXK40821.1"/>
    </source>
</evidence>
<reference evidence="8 9" key="1">
    <citation type="submission" date="2018-07" db="EMBL/GenBank/DDBJ databases">
        <title>Crenobacter cavernae sp. nov., isolated from a karst cave.</title>
        <authorList>
            <person name="Zhu H."/>
        </authorList>
    </citation>
    <scope>NUCLEOTIDE SEQUENCE [LARGE SCALE GENOMIC DNA]</scope>
    <source>
        <strain evidence="8 9">K1W11S-77</strain>
    </source>
</reference>
<dbReference type="GO" id="GO:0005886">
    <property type="term" value="C:plasma membrane"/>
    <property type="evidence" value="ECO:0007669"/>
    <property type="project" value="UniProtKB-SubCell"/>
</dbReference>
<protein>
    <recommendedName>
        <fullName evidence="7">Membrane transport protein MMPL domain-containing protein</fullName>
    </recommendedName>
</protein>
<dbReference type="SUPFAM" id="SSF82866">
    <property type="entry name" value="Multidrug efflux transporter AcrB transmembrane domain"/>
    <property type="match status" value="2"/>
</dbReference>
<feature type="transmembrane region" description="Helical" evidence="6">
    <location>
        <begin position="248"/>
        <end position="269"/>
    </location>
</feature>
<dbReference type="PANTHER" id="PTHR33406">
    <property type="entry name" value="MEMBRANE PROTEIN MJ1562-RELATED"/>
    <property type="match status" value="1"/>
</dbReference>
<evidence type="ECO:0000256" key="1">
    <source>
        <dbReference type="ARBA" id="ARBA00004651"/>
    </source>
</evidence>
<feature type="transmembrane region" description="Helical" evidence="6">
    <location>
        <begin position="640"/>
        <end position="660"/>
    </location>
</feature>
<feature type="transmembrane region" description="Helical" evidence="6">
    <location>
        <begin position="721"/>
        <end position="742"/>
    </location>
</feature>
<dbReference type="AlphaFoldDB" id="A0A345YA69"/>
<dbReference type="PANTHER" id="PTHR33406:SF13">
    <property type="entry name" value="MEMBRANE PROTEIN YDFJ"/>
    <property type="match status" value="1"/>
</dbReference>
<name>A0A345YA69_9NEIS</name>
<evidence type="ECO:0000256" key="2">
    <source>
        <dbReference type="ARBA" id="ARBA00022475"/>
    </source>
</evidence>
<organism evidence="8 9">
    <name type="scientific">Crenobacter cavernae</name>
    <dbReference type="NCBI Taxonomy" id="2290923"/>
    <lineage>
        <taxon>Bacteria</taxon>
        <taxon>Pseudomonadati</taxon>
        <taxon>Pseudomonadota</taxon>
        <taxon>Betaproteobacteria</taxon>
        <taxon>Neisseriales</taxon>
        <taxon>Neisseriaceae</taxon>
        <taxon>Crenobacter</taxon>
    </lineage>
</organism>
<keyword evidence="4 6" id="KW-1133">Transmembrane helix</keyword>
<feature type="transmembrane region" description="Helical" evidence="6">
    <location>
        <begin position="695"/>
        <end position="715"/>
    </location>
</feature>
<accession>A0A345YA69</accession>
<dbReference type="Proteomes" id="UP000254537">
    <property type="component" value="Chromosome"/>
</dbReference>
<dbReference type="InterPro" id="IPR050545">
    <property type="entry name" value="Mycobact_MmpL"/>
</dbReference>
<feature type="transmembrane region" description="Helical" evidence="6">
    <location>
        <begin position="342"/>
        <end position="371"/>
    </location>
</feature>
<dbReference type="InterPro" id="IPR004869">
    <property type="entry name" value="MMPL_dom"/>
</dbReference>
<feature type="domain" description="Membrane transport protein MMPL" evidence="7">
    <location>
        <begin position="146"/>
        <end position="365"/>
    </location>
</feature>
<feature type="transmembrane region" description="Helical" evidence="6">
    <location>
        <begin position="275"/>
        <end position="296"/>
    </location>
</feature>
<keyword evidence="3 6" id="KW-0812">Transmembrane</keyword>
<sequence>MSAFLPAAPSAEQQILVDQLKDGTVSRLMLVGIEGSSGEARAALSQGLASRLRARAEFAAVSNGEAGSFERERALLFGSRYLLSPAVTPARFSEAGLNAAIGDSIAALALPSGAWLKTLLPADPSGETLQLFEVLASQESASLNEGVWASRDGKRALLMVYTRAAGSDTDAQEAAIGLLRDDFGATRASLAGRYPALAESRLLLSGPGVFGVEARERIRDEAMRFSLLGTLIIVGLLWAVYRSARALLLGLVPVASGALAGVVAVSLGFGVVHGITLGFGITLIGEAVDYSIYLFIQSGSAGAAGDGEWRRRFWPTVRLGVMTSVCGFAALLFSGFPGLAQLGLYSIAGLVVAAGVTRFVLPLLLPSGFAVRDLSTLGERLESVVLRPLRRLRLLVPLLALSALAILLWNHENLWNRDLAALSPVPAQQQALDAALRADLGAPDVRYLAVLGGPDREAVLRQAERLTPRLDGLVAQGLLAGYESPSRYLPSRATQEARRASLPDAATLRARLQAALVGLPIQPARLEPFVAAVDAARRAPLLTPASYKGTSLALLLDGLLIDRPGQSLALLPLRAPQSGIDAAALDKALAGQPVRLVDLKTASNRLYAAYLDEALELVAWGMLAIVLLLALVLRSPARLLRVLLPLLAAGLVVVAGHVLAGVALSLLHLVGLLLLVAIGSNYALFFVGSERTPSLLLSLLVANATALAGFGLLAFSSVPVLAALGGTAGPGALLALLFSVMLDRHEPA</sequence>
<dbReference type="KEGG" id="ccah:DWG20_05465"/>